<name>A0A183DQE6_9BILA</name>
<evidence type="ECO:0000313" key="2">
    <source>
        <dbReference type="Proteomes" id="UP000271098"/>
    </source>
</evidence>
<dbReference type="WBParaSite" id="GPUH_0001095001-mRNA-1">
    <property type="protein sequence ID" value="GPUH_0001095001-mRNA-1"/>
    <property type="gene ID" value="GPUH_0001095001"/>
</dbReference>
<evidence type="ECO:0000313" key="1">
    <source>
        <dbReference type="EMBL" id="VDN18111.1"/>
    </source>
</evidence>
<keyword evidence="2" id="KW-1185">Reference proteome</keyword>
<accession>A0A183DQE6</accession>
<dbReference type="EMBL" id="UYRT01078245">
    <property type="protein sequence ID" value="VDN18111.1"/>
    <property type="molecule type" value="Genomic_DNA"/>
</dbReference>
<proteinExistence type="predicted"/>
<organism evidence="3">
    <name type="scientific">Gongylonema pulchrum</name>
    <dbReference type="NCBI Taxonomy" id="637853"/>
    <lineage>
        <taxon>Eukaryota</taxon>
        <taxon>Metazoa</taxon>
        <taxon>Ecdysozoa</taxon>
        <taxon>Nematoda</taxon>
        <taxon>Chromadorea</taxon>
        <taxon>Rhabditida</taxon>
        <taxon>Spirurina</taxon>
        <taxon>Spiruromorpha</taxon>
        <taxon>Spiruroidea</taxon>
        <taxon>Gongylonematidae</taxon>
        <taxon>Gongylonema</taxon>
    </lineage>
</organism>
<evidence type="ECO:0000313" key="3">
    <source>
        <dbReference type="WBParaSite" id="GPUH_0001095001-mRNA-1"/>
    </source>
</evidence>
<protein>
    <submittedName>
        <fullName evidence="1 3">Uncharacterized protein</fullName>
    </submittedName>
</protein>
<dbReference type="Proteomes" id="UP000271098">
    <property type="component" value="Unassembled WGS sequence"/>
</dbReference>
<reference evidence="1 2" key="2">
    <citation type="submission" date="2018-11" db="EMBL/GenBank/DDBJ databases">
        <authorList>
            <consortium name="Pathogen Informatics"/>
        </authorList>
    </citation>
    <scope>NUCLEOTIDE SEQUENCE [LARGE SCALE GENOMIC DNA]</scope>
</reference>
<reference evidence="3" key="1">
    <citation type="submission" date="2016-06" db="UniProtKB">
        <authorList>
            <consortium name="WormBaseParasite"/>
        </authorList>
    </citation>
    <scope>IDENTIFICATION</scope>
</reference>
<gene>
    <name evidence="1" type="ORF">GPUH_LOCUS10937</name>
</gene>
<dbReference type="AlphaFoldDB" id="A0A183DQE6"/>
<sequence length="102" mass="10757">MIWGLGPSSTLLYHLYQHYFAAPLAGTLPDALGSTAQCLAAGSRGRGVMSGSIGGGWEMLVRRKTVTVVGGGECHDAALEAGIDGRIQERKGVDRSSKQELR</sequence>